<protein>
    <recommendedName>
        <fullName evidence="8">NAD(P)(+)--arginine ADP-ribosyltransferase</fullName>
        <ecNumber evidence="8">2.4.2.31</ecNumber>
    </recommendedName>
    <alternativeName>
        <fullName evidence="8">Mono(ADP-ribosyl)transferase</fullName>
    </alternativeName>
</protein>
<feature type="compositionally biased region" description="Low complexity" evidence="9">
    <location>
        <begin position="147"/>
        <end position="175"/>
    </location>
</feature>
<proteinExistence type="inferred from homology"/>
<dbReference type="GO" id="GO:0005634">
    <property type="term" value="C:nucleus"/>
    <property type="evidence" value="ECO:0007669"/>
    <property type="project" value="UniProtKB-SubCell"/>
</dbReference>
<dbReference type="KEGG" id="ehx:EMIHUDRAFT_231299"/>
<dbReference type="Pfam" id="PF01129">
    <property type="entry name" value="ART"/>
    <property type="match status" value="1"/>
</dbReference>
<dbReference type="PROSITE" id="PS51996">
    <property type="entry name" value="TR_MART"/>
    <property type="match status" value="1"/>
</dbReference>
<dbReference type="Gene3D" id="3.90.176.10">
    <property type="entry name" value="Toxin ADP-ribosyltransferase, Chain A, domain 1"/>
    <property type="match status" value="1"/>
</dbReference>
<keyword evidence="12" id="KW-1185">Reference proteome</keyword>
<comment type="catalytic activity">
    <reaction evidence="7 8">
        <text>L-arginyl-[protein] + NAD(+) = N(omega)-(ADP-D-ribosyl)-L-arginyl-[protein] + nicotinamide + H(+)</text>
        <dbReference type="Rhea" id="RHEA:19149"/>
        <dbReference type="Rhea" id="RHEA-COMP:10532"/>
        <dbReference type="Rhea" id="RHEA-COMP:15087"/>
        <dbReference type="ChEBI" id="CHEBI:15378"/>
        <dbReference type="ChEBI" id="CHEBI:17154"/>
        <dbReference type="ChEBI" id="CHEBI:29965"/>
        <dbReference type="ChEBI" id="CHEBI:57540"/>
        <dbReference type="ChEBI" id="CHEBI:142554"/>
        <dbReference type="EC" id="2.4.2.31"/>
    </reaction>
</comment>
<dbReference type="AlphaFoldDB" id="A0A0D3K7X7"/>
<dbReference type="InterPro" id="IPR016197">
    <property type="entry name" value="Chromo-like_dom_sf"/>
</dbReference>
<dbReference type="InterPro" id="IPR000953">
    <property type="entry name" value="Chromo/chromo_shadow_dom"/>
</dbReference>
<evidence type="ECO:0000256" key="2">
    <source>
        <dbReference type="ARBA" id="ARBA00009558"/>
    </source>
</evidence>
<dbReference type="GO" id="GO:0016779">
    <property type="term" value="F:nucleotidyltransferase activity"/>
    <property type="evidence" value="ECO:0007669"/>
    <property type="project" value="UniProtKB-KW"/>
</dbReference>
<dbReference type="Gene3D" id="2.40.50.40">
    <property type="match status" value="1"/>
</dbReference>
<accession>A0A0D3K7X7</accession>
<keyword evidence="6" id="KW-0539">Nucleus</keyword>
<keyword evidence="4 8" id="KW-0808">Transferase</keyword>
<dbReference type="PROSITE" id="PS51257">
    <property type="entry name" value="PROKAR_LIPOPROTEIN"/>
    <property type="match status" value="1"/>
</dbReference>
<dbReference type="GO" id="GO:0106274">
    <property type="term" value="F:NAD+-protein-arginine ADP-ribosyltransferase activity"/>
    <property type="evidence" value="ECO:0007669"/>
    <property type="project" value="UniProtKB-EC"/>
</dbReference>
<evidence type="ECO:0000256" key="4">
    <source>
        <dbReference type="ARBA" id="ARBA00022679"/>
    </source>
</evidence>
<dbReference type="InterPro" id="IPR000768">
    <property type="entry name" value="ART"/>
</dbReference>
<evidence type="ECO:0000256" key="6">
    <source>
        <dbReference type="ARBA" id="ARBA00023242"/>
    </source>
</evidence>
<dbReference type="PANTHER" id="PTHR22812">
    <property type="entry name" value="CHROMOBOX PROTEIN"/>
    <property type="match status" value="1"/>
</dbReference>
<comment type="subcellular location">
    <subcellularLocation>
        <location evidence="1">Nucleus</location>
    </subcellularLocation>
</comment>
<dbReference type="InterPro" id="IPR051219">
    <property type="entry name" value="Heterochromatin_chromo-domain"/>
</dbReference>
<feature type="domain" description="Chromo" evidence="10">
    <location>
        <begin position="37"/>
        <end position="96"/>
    </location>
</feature>
<evidence type="ECO:0000256" key="3">
    <source>
        <dbReference type="ARBA" id="ARBA00022676"/>
    </source>
</evidence>
<feature type="region of interest" description="Disordered" evidence="9">
    <location>
        <begin position="84"/>
        <end position="222"/>
    </location>
</feature>
<dbReference type="RefSeq" id="XP_005784291.1">
    <property type="nucleotide sequence ID" value="XM_005784234.1"/>
</dbReference>
<dbReference type="EnsemblProtists" id="EOD31862">
    <property type="protein sequence ID" value="EOD31862"/>
    <property type="gene ID" value="EMIHUDRAFT_231299"/>
</dbReference>
<dbReference type="GeneID" id="17277134"/>
<dbReference type="Proteomes" id="UP000013827">
    <property type="component" value="Unassembled WGS sequence"/>
</dbReference>
<organism evidence="11 12">
    <name type="scientific">Emiliania huxleyi (strain CCMP1516)</name>
    <dbReference type="NCBI Taxonomy" id="280463"/>
    <lineage>
        <taxon>Eukaryota</taxon>
        <taxon>Haptista</taxon>
        <taxon>Haptophyta</taxon>
        <taxon>Prymnesiophyceae</taxon>
        <taxon>Isochrysidales</taxon>
        <taxon>Noelaerhabdaceae</taxon>
        <taxon>Emiliania</taxon>
    </lineage>
</organism>
<dbReference type="PaxDb" id="2903-EOD31862"/>
<dbReference type="EC" id="2.4.2.31" evidence="8"/>
<evidence type="ECO:0000313" key="12">
    <source>
        <dbReference type="Proteomes" id="UP000013827"/>
    </source>
</evidence>
<dbReference type="InterPro" id="IPR023780">
    <property type="entry name" value="Chromo_domain"/>
</dbReference>
<dbReference type="SUPFAM" id="SSF56399">
    <property type="entry name" value="ADP-ribosylation"/>
    <property type="match status" value="1"/>
</dbReference>
<dbReference type="PROSITE" id="PS50013">
    <property type="entry name" value="CHROMO_2"/>
    <property type="match status" value="1"/>
</dbReference>
<evidence type="ECO:0000256" key="1">
    <source>
        <dbReference type="ARBA" id="ARBA00004123"/>
    </source>
</evidence>
<dbReference type="CDD" id="cd00024">
    <property type="entry name" value="CD_CSD"/>
    <property type="match status" value="1"/>
</dbReference>
<evidence type="ECO:0000256" key="5">
    <source>
        <dbReference type="ARBA" id="ARBA00022695"/>
    </source>
</evidence>
<dbReference type="SUPFAM" id="SSF54160">
    <property type="entry name" value="Chromo domain-like"/>
    <property type="match status" value="1"/>
</dbReference>
<evidence type="ECO:0000313" key="11">
    <source>
        <dbReference type="EnsemblProtists" id="EOD31862"/>
    </source>
</evidence>
<name>A0A0D3K7X7_EMIH1</name>
<evidence type="ECO:0000259" key="10">
    <source>
        <dbReference type="PROSITE" id="PS50013"/>
    </source>
</evidence>
<evidence type="ECO:0000256" key="9">
    <source>
        <dbReference type="SAM" id="MobiDB-lite"/>
    </source>
</evidence>
<dbReference type="SMART" id="SM00298">
    <property type="entry name" value="CHROMO"/>
    <property type="match status" value="1"/>
</dbReference>
<feature type="compositionally biased region" description="Low complexity" evidence="9">
    <location>
        <begin position="126"/>
        <end position="140"/>
    </location>
</feature>
<keyword evidence="8" id="KW-0521">NADP</keyword>
<dbReference type="HOGENOM" id="CLU_531513_0_0_1"/>
<keyword evidence="5" id="KW-0548">Nucleotidyltransferase</keyword>
<evidence type="ECO:0000256" key="8">
    <source>
        <dbReference type="RuleBase" id="RU361228"/>
    </source>
</evidence>
<dbReference type="Pfam" id="PF00385">
    <property type="entry name" value="Chromo"/>
    <property type="match status" value="1"/>
</dbReference>
<dbReference type="STRING" id="2903.R1DAF0"/>
<sequence>MSDKRSFVGVCSATSGCVLHANHAGECRVAEMSEEEYEVEALLKERRVGKRSQFLVKWQDWPEEDSTWEWESSLSNCKQKVREYRASAAAAKPPPEAPPKKKRHAGAVPAKATADAKRPKRRDTPAIEAAPKPAPKTSAPQSTGGRATPEPAAAQASSTASSAATSAAELTTPEAVDGSPSSEQAEQGERASETEEEEAGGTSYRRSVSAAESPGGRSAGEGGAATYVPSTFGMSGLASRLLDAALEDGDMRGPLSGMFPVHLPVPSFADALATLSDKLPKVDPSKGQLAKMAWKKAGSIQAQFPSLTRDECAAVVLYTMEDMPRERSPYYVMNAALREKNRQAVRPWRDFVWLLLHALRKLPPSKARVVYRGMAGSELEEGAELQWSAFSSTATKVDVMEVFLDAEEATAGPRTMIHLELTEPVGRDVSAFSLYPQECEVLLPPNVCFEVVSRYKAGSGLVIVQCRQTESLDALLDFGRRGDVPLGQPVDEVPMGAPADAEEELQAKMARLQVARENAVKEAQRERDVSRLIELGAETRERAIELLERYGSLQAAANALGKREPVL</sequence>
<feature type="compositionally biased region" description="Basic and acidic residues" evidence="9">
    <location>
        <begin position="114"/>
        <end position="125"/>
    </location>
</feature>
<comment type="similarity">
    <text evidence="2 8">Belongs to the Arg-specific ADP-ribosyltransferase family.</text>
</comment>
<keyword evidence="8" id="KW-0520">NAD</keyword>
<keyword evidence="3 8" id="KW-0328">Glycosyltransferase</keyword>
<reference evidence="12" key="1">
    <citation type="journal article" date="2013" name="Nature">
        <title>Pan genome of the phytoplankton Emiliania underpins its global distribution.</title>
        <authorList>
            <person name="Read B.A."/>
            <person name="Kegel J."/>
            <person name="Klute M.J."/>
            <person name="Kuo A."/>
            <person name="Lefebvre S.C."/>
            <person name="Maumus F."/>
            <person name="Mayer C."/>
            <person name="Miller J."/>
            <person name="Monier A."/>
            <person name="Salamov A."/>
            <person name="Young J."/>
            <person name="Aguilar M."/>
            <person name="Claverie J.M."/>
            <person name="Frickenhaus S."/>
            <person name="Gonzalez K."/>
            <person name="Herman E.K."/>
            <person name="Lin Y.C."/>
            <person name="Napier J."/>
            <person name="Ogata H."/>
            <person name="Sarno A.F."/>
            <person name="Shmutz J."/>
            <person name="Schroeder D."/>
            <person name="de Vargas C."/>
            <person name="Verret F."/>
            <person name="von Dassow P."/>
            <person name="Valentin K."/>
            <person name="Van de Peer Y."/>
            <person name="Wheeler G."/>
            <person name="Dacks J.B."/>
            <person name="Delwiche C.F."/>
            <person name="Dyhrman S.T."/>
            <person name="Glockner G."/>
            <person name="John U."/>
            <person name="Richards T."/>
            <person name="Worden A.Z."/>
            <person name="Zhang X."/>
            <person name="Grigoriev I.V."/>
            <person name="Allen A.E."/>
            <person name="Bidle K."/>
            <person name="Borodovsky M."/>
            <person name="Bowler C."/>
            <person name="Brownlee C."/>
            <person name="Cock J.M."/>
            <person name="Elias M."/>
            <person name="Gladyshev V.N."/>
            <person name="Groth M."/>
            <person name="Guda C."/>
            <person name="Hadaegh A."/>
            <person name="Iglesias-Rodriguez M.D."/>
            <person name="Jenkins J."/>
            <person name="Jones B.M."/>
            <person name="Lawson T."/>
            <person name="Leese F."/>
            <person name="Lindquist E."/>
            <person name="Lobanov A."/>
            <person name="Lomsadze A."/>
            <person name="Malik S.B."/>
            <person name="Marsh M.E."/>
            <person name="Mackinder L."/>
            <person name="Mock T."/>
            <person name="Mueller-Roeber B."/>
            <person name="Pagarete A."/>
            <person name="Parker M."/>
            <person name="Probert I."/>
            <person name="Quesneville H."/>
            <person name="Raines C."/>
            <person name="Rensing S.A."/>
            <person name="Riano-Pachon D.M."/>
            <person name="Richier S."/>
            <person name="Rokitta S."/>
            <person name="Shiraiwa Y."/>
            <person name="Soanes D.M."/>
            <person name="van der Giezen M."/>
            <person name="Wahlund T.M."/>
            <person name="Williams B."/>
            <person name="Wilson W."/>
            <person name="Wolfe G."/>
            <person name="Wurch L.L."/>
        </authorList>
    </citation>
    <scope>NUCLEOTIDE SEQUENCE</scope>
</reference>
<reference evidence="11" key="2">
    <citation type="submission" date="2024-10" db="UniProtKB">
        <authorList>
            <consortium name="EnsemblProtists"/>
        </authorList>
    </citation>
    <scope>IDENTIFICATION</scope>
</reference>
<evidence type="ECO:0000256" key="7">
    <source>
        <dbReference type="ARBA" id="ARBA00047597"/>
    </source>
</evidence>